<dbReference type="PANTHER" id="PTHR43540">
    <property type="entry name" value="PEROXYUREIDOACRYLATE/UREIDOACRYLATE AMIDOHYDROLASE-RELATED"/>
    <property type="match status" value="1"/>
</dbReference>
<dbReference type="STRING" id="204669.Acid345_1174"/>
<dbReference type="InterPro" id="IPR036380">
    <property type="entry name" value="Isochorismatase-like_sf"/>
</dbReference>
<dbReference type="KEGG" id="aba:Acid345_1174"/>
<dbReference type="Pfam" id="PF00857">
    <property type="entry name" value="Isochorismatase"/>
    <property type="match status" value="1"/>
</dbReference>
<evidence type="ECO:0000313" key="3">
    <source>
        <dbReference type="EMBL" id="ABF40177.1"/>
    </source>
</evidence>
<gene>
    <name evidence="3" type="ordered locus">Acid345_1174</name>
</gene>
<dbReference type="InterPro" id="IPR050272">
    <property type="entry name" value="Isochorismatase-like_hydrls"/>
</dbReference>
<feature type="domain" description="Isochorismatase-like" evidence="2">
    <location>
        <begin position="28"/>
        <end position="167"/>
    </location>
</feature>
<dbReference type="HOGENOM" id="CLU_068979_5_5_0"/>
<dbReference type="EnsemblBacteria" id="ABF40177">
    <property type="protein sequence ID" value="ABF40177"/>
    <property type="gene ID" value="Acid345_1174"/>
</dbReference>
<evidence type="ECO:0000313" key="4">
    <source>
        <dbReference type="Proteomes" id="UP000002432"/>
    </source>
</evidence>
<dbReference type="eggNOG" id="COG1335">
    <property type="taxonomic scope" value="Bacteria"/>
</dbReference>
<dbReference type="PANTHER" id="PTHR43540:SF14">
    <property type="entry name" value="ISOCHORISMATASE"/>
    <property type="match status" value="1"/>
</dbReference>
<accession>Q1ISH3</accession>
<reference evidence="3 4" key="1">
    <citation type="journal article" date="2009" name="Appl. Environ. Microbiol.">
        <title>Three genomes from the phylum Acidobacteria provide insight into the lifestyles of these microorganisms in soils.</title>
        <authorList>
            <person name="Ward N.L."/>
            <person name="Challacombe J.F."/>
            <person name="Janssen P.H."/>
            <person name="Henrissat B."/>
            <person name="Coutinho P.M."/>
            <person name="Wu M."/>
            <person name="Xie G."/>
            <person name="Haft D.H."/>
            <person name="Sait M."/>
            <person name="Badger J."/>
            <person name="Barabote R.D."/>
            <person name="Bradley B."/>
            <person name="Brettin T.S."/>
            <person name="Brinkac L.M."/>
            <person name="Bruce D."/>
            <person name="Creasy T."/>
            <person name="Daugherty S.C."/>
            <person name="Davidsen T.M."/>
            <person name="DeBoy R.T."/>
            <person name="Detter J.C."/>
            <person name="Dodson R.J."/>
            <person name="Durkin A.S."/>
            <person name="Ganapathy A."/>
            <person name="Gwinn-Giglio M."/>
            <person name="Han C.S."/>
            <person name="Khouri H."/>
            <person name="Kiss H."/>
            <person name="Kothari S.P."/>
            <person name="Madupu R."/>
            <person name="Nelson K.E."/>
            <person name="Nelson W.C."/>
            <person name="Paulsen I."/>
            <person name="Penn K."/>
            <person name="Ren Q."/>
            <person name="Rosovitz M.J."/>
            <person name="Selengut J.D."/>
            <person name="Shrivastava S."/>
            <person name="Sullivan S.A."/>
            <person name="Tapia R."/>
            <person name="Thompson L.S."/>
            <person name="Watkins K.L."/>
            <person name="Yang Q."/>
            <person name="Yu C."/>
            <person name="Zafar N."/>
            <person name="Zhou L."/>
            <person name="Kuske C.R."/>
        </authorList>
    </citation>
    <scope>NUCLEOTIDE SEQUENCE [LARGE SCALE GENOMIC DNA]</scope>
    <source>
        <strain evidence="3 4">Ellin345</strain>
    </source>
</reference>
<dbReference type="SUPFAM" id="SSF52499">
    <property type="entry name" value="Isochorismatase-like hydrolases"/>
    <property type="match status" value="1"/>
</dbReference>
<evidence type="ECO:0000259" key="2">
    <source>
        <dbReference type="Pfam" id="PF00857"/>
    </source>
</evidence>
<dbReference type="AlphaFoldDB" id="Q1ISH3"/>
<dbReference type="Gene3D" id="3.40.50.850">
    <property type="entry name" value="Isochorismatase-like"/>
    <property type="match status" value="1"/>
</dbReference>
<keyword evidence="4" id="KW-1185">Reference proteome</keyword>
<dbReference type="GO" id="GO:0016787">
    <property type="term" value="F:hydrolase activity"/>
    <property type="evidence" value="ECO:0007669"/>
    <property type="project" value="UniProtKB-KW"/>
</dbReference>
<name>Q1ISH3_KORVE</name>
<sequence length="216" mass="23697">MWFPRCLIRCTLRRIASCAKIGFMPKVAVVVIDVQEGILAGISRRRPEETERALDACVWRISELLKRARAAKVPVIYVQHEGGVGHRLEPGSAGFPIREEIQPKRGEVIVHKKFCDSFFETSLLDELKKLGAEQLVIAGCMTQYCIDTSTRRAVSVGFDVTLVADGHMCGDTRTLTFDQIIAHHNALLDGFDAGGKSVTVKPAAEIDFANASVATS</sequence>
<protein>
    <submittedName>
        <fullName evidence="3">Isochorismatase hydrolase</fullName>
    </submittedName>
</protein>
<dbReference type="CDD" id="cd01014">
    <property type="entry name" value="nicotinamidase_related"/>
    <property type="match status" value="1"/>
</dbReference>
<keyword evidence="1 3" id="KW-0378">Hydrolase</keyword>
<evidence type="ECO:0000256" key="1">
    <source>
        <dbReference type="ARBA" id="ARBA00022801"/>
    </source>
</evidence>
<dbReference type="Proteomes" id="UP000002432">
    <property type="component" value="Chromosome"/>
</dbReference>
<dbReference type="EMBL" id="CP000360">
    <property type="protein sequence ID" value="ABF40177.1"/>
    <property type="molecule type" value="Genomic_DNA"/>
</dbReference>
<organism evidence="3 4">
    <name type="scientific">Koribacter versatilis (strain Ellin345)</name>
    <dbReference type="NCBI Taxonomy" id="204669"/>
    <lineage>
        <taxon>Bacteria</taxon>
        <taxon>Pseudomonadati</taxon>
        <taxon>Acidobacteriota</taxon>
        <taxon>Terriglobia</taxon>
        <taxon>Terriglobales</taxon>
        <taxon>Candidatus Korobacteraceae</taxon>
        <taxon>Candidatus Korobacter</taxon>
    </lineage>
</organism>
<proteinExistence type="predicted"/>
<dbReference type="InterPro" id="IPR000868">
    <property type="entry name" value="Isochorismatase-like_dom"/>
</dbReference>